<dbReference type="Gramene" id="TuG1812G0100004487.01.T04">
    <property type="protein sequence ID" value="TuG1812G0100004487.01.T04"/>
    <property type="gene ID" value="TuG1812G0100004487.01"/>
</dbReference>
<reference evidence="2" key="1">
    <citation type="journal article" date="2013" name="Nature">
        <title>Draft genome of the wheat A-genome progenitor Triticum urartu.</title>
        <authorList>
            <person name="Ling H.Q."/>
            <person name="Zhao S."/>
            <person name="Liu D."/>
            <person name="Wang J."/>
            <person name="Sun H."/>
            <person name="Zhang C."/>
            <person name="Fan H."/>
            <person name="Li D."/>
            <person name="Dong L."/>
            <person name="Tao Y."/>
            <person name="Gao C."/>
            <person name="Wu H."/>
            <person name="Li Y."/>
            <person name="Cui Y."/>
            <person name="Guo X."/>
            <person name="Zheng S."/>
            <person name="Wang B."/>
            <person name="Yu K."/>
            <person name="Liang Q."/>
            <person name="Yang W."/>
            <person name="Lou X."/>
            <person name="Chen J."/>
            <person name="Feng M."/>
            <person name="Jian J."/>
            <person name="Zhang X."/>
            <person name="Luo G."/>
            <person name="Jiang Y."/>
            <person name="Liu J."/>
            <person name="Wang Z."/>
            <person name="Sha Y."/>
            <person name="Zhang B."/>
            <person name="Wu H."/>
            <person name="Tang D."/>
            <person name="Shen Q."/>
            <person name="Xue P."/>
            <person name="Zou S."/>
            <person name="Wang X."/>
            <person name="Liu X."/>
            <person name="Wang F."/>
            <person name="Yang Y."/>
            <person name="An X."/>
            <person name="Dong Z."/>
            <person name="Zhang K."/>
            <person name="Zhang X."/>
            <person name="Luo M.C."/>
            <person name="Dvorak J."/>
            <person name="Tong Y."/>
            <person name="Wang J."/>
            <person name="Yang H."/>
            <person name="Li Z."/>
            <person name="Wang D."/>
            <person name="Zhang A."/>
            <person name="Wang J."/>
        </authorList>
    </citation>
    <scope>NUCLEOTIDE SEQUENCE</scope>
    <source>
        <strain evidence="2">cv. G1812</strain>
    </source>
</reference>
<dbReference type="AlphaFoldDB" id="A0A8R7K3P6"/>
<dbReference type="InterPro" id="IPR023213">
    <property type="entry name" value="CAT-like_dom_sf"/>
</dbReference>
<evidence type="ECO:0000313" key="1">
    <source>
        <dbReference type="EnsemblPlants" id="TuG1812G0100004487.01.T04"/>
    </source>
</evidence>
<dbReference type="Proteomes" id="UP000015106">
    <property type="component" value="Chromosome 1"/>
</dbReference>
<dbReference type="EnsemblPlants" id="TuG1812G0100004491.01.T04">
    <property type="protein sequence ID" value="TuG1812G0100004491.01.T04"/>
    <property type="gene ID" value="TuG1812G0100004491.01"/>
</dbReference>
<dbReference type="EnsemblPlants" id="TuG1812G0100004491.01.T03">
    <property type="protein sequence ID" value="TuG1812G0100004491.01.T03"/>
    <property type="gene ID" value="TuG1812G0100004491.01"/>
</dbReference>
<dbReference type="GO" id="GO:0016747">
    <property type="term" value="F:acyltransferase activity, transferring groups other than amino-acyl groups"/>
    <property type="evidence" value="ECO:0007669"/>
    <property type="project" value="UniProtKB-ARBA"/>
</dbReference>
<proteinExistence type="predicted"/>
<name>A0A8R7K3P6_TRIUA</name>
<reference evidence="1" key="2">
    <citation type="submission" date="2018-03" db="EMBL/GenBank/DDBJ databases">
        <title>The Triticum urartu genome reveals the dynamic nature of wheat genome evolution.</title>
        <authorList>
            <person name="Ling H."/>
            <person name="Ma B."/>
            <person name="Shi X."/>
            <person name="Liu H."/>
            <person name="Dong L."/>
            <person name="Sun H."/>
            <person name="Cao Y."/>
            <person name="Gao Q."/>
            <person name="Zheng S."/>
            <person name="Li Y."/>
            <person name="Yu Y."/>
            <person name="Du H."/>
            <person name="Qi M."/>
            <person name="Li Y."/>
            <person name="Yu H."/>
            <person name="Cui Y."/>
            <person name="Wang N."/>
            <person name="Chen C."/>
            <person name="Wu H."/>
            <person name="Zhao Y."/>
            <person name="Zhang J."/>
            <person name="Li Y."/>
            <person name="Zhou W."/>
            <person name="Zhang B."/>
            <person name="Hu W."/>
            <person name="Eijk M."/>
            <person name="Tang J."/>
            <person name="Witsenboer H."/>
            <person name="Zhao S."/>
            <person name="Li Z."/>
            <person name="Zhang A."/>
            <person name="Wang D."/>
            <person name="Liang C."/>
        </authorList>
    </citation>
    <scope>NUCLEOTIDE SEQUENCE [LARGE SCALE GENOMIC DNA]</scope>
    <source>
        <strain evidence="1">cv. G1812</strain>
    </source>
</reference>
<dbReference type="Gramene" id="TuG1812G0100004491.01.T03">
    <property type="protein sequence ID" value="TuG1812G0100004491.01.T03"/>
    <property type="gene ID" value="TuG1812G0100004491.01"/>
</dbReference>
<dbReference type="Gene3D" id="3.30.559.10">
    <property type="entry name" value="Chloramphenicol acetyltransferase-like domain"/>
    <property type="match status" value="1"/>
</dbReference>
<reference evidence="1" key="3">
    <citation type="submission" date="2022-06" db="UniProtKB">
        <authorList>
            <consortium name="EnsemblPlants"/>
        </authorList>
    </citation>
    <scope>IDENTIFICATION</scope>
</reference>
<keyword evidence="2" id="KW-1185">Reference proteome</keyword>
<dbReference type="EnsemblPlants" id="TuG1812G0100004487.01.T03">
    <property type="protein sequence ID" value="TuG1812G0100004487.01.T03"/>
    <property type="gene ID" value="TuG1812G0100004487.01"/>
</dbReference>
<dbReference type="EnsemblPlants" id="TuG1812G0100004487.01.T04">
    <property type="protein sequence ID" value="TuG1812G0100004487.01.T04"/>
    <property type="gene ID" value="TuG1812G0100004487.01"/>
</dbReference>
<evidence type="ECO:0000313" key="2">
    <source>
        <dbReference type="Proteomes" id="UP000015106"/>
    </source>
</evidence>
<accession>A0A8R7K3P6</accession>
<protein>
    <submittedName>
        <fullName evidence="1">Uncharacterized protein</fullName>
    </submittedName>
</protein>
<sequence length="104" mass="11753">MRDLVTVRVGDVLSQPLGFVAERIKRAVARVDNAFVCSVIDYLELESIGPPFVSSVWPWLLAFGRWPRGFSNRRVLSASGSCTSRRWSPSSWRRTATFRATMGF</sequence>
<dbReference type="Gramene" id="TuG1812G0100004487.01.T03">
    <property type="protein sequence ID" value="TuG1812G0100004487.01.T03"/>
    <property type="gene ID" value="TuG1812G0100004487.01"/>
</dbReference>
<dbReference type="Gramene" id="TuG1812G0100004491.01.T04">
    <property type="protein sequence ID" value="TuG1812G0100004491.01.T04"/>
    <property type="gene ID" value="TuG1812G0100004491.01"/>
</dbReference>
<organism evidence="1 2">
    <name type="scientific">Triticum urartu</name>
    <name type="common">Red wild einkorn</name>
    <name type="synonym">Crithodium urartu</name>
    <dbReference type="NCBI Taxonomy" id="4572"/>
    <lineage>
        <taxon>Eukaryota</taxon>
        <taxon>Viridiplantae</taxon>
        <taxon>Streptophyta</taxon>
        <taxon>Embryophyta</taxon>
        <taxon>Tracheophyta</taxon>
        <taxon>Spermatophyta</taxon>
        <taxon>Magnoliopsida</taxon>
        <taxon>Liliopsida</taxon>
        <taxon>Poales</taxon>
        <taxon>Poaceae</taxon>
        <taxon>BOP clade</taxon>
        <taxon>Pooideae</taxon>
        <taxon>Triticodae</taxon>
        <taxon>Triticeae</taxon>
        <taxon>Triticinae</taxon>
        <taxon>Triticum</taxon>
    </lineage>
</organism>